<accession>A0A392LYP8</accession>
<proteinExistence type="predicted"/>
<keyword evidence="3" id="KW-1185">Reference proteome</keyword>
<gene>
    <name evidence="2" type="ORF">A2U01_0000862</name>
</gene>
<evidence type="ECO:0000256" key="1">
    <source>
        <dbReference type="SAM" id="MobiDB-lite"/>
    </source>
</evidence>
<evidence type="ECO:0000313" key="3">
    <source>
        <dbReference type="Proteomes" id="UP000265520"/>
    </source>
</evidence>
<name>A0A392LYP8_9FABA</name>
<dbReference type="EMBL" id="LXQA010000686">
    <property type="protein sequence ID" value="MCH80100.1"/>
    <property type="molecule type" value="Genomic_DNA"/>
</dbReference>
<feature type="region of interest" description="Disordered" evidence="1">
    <location>
        <begin position="1"/>
        <end position="58"/>
    </location>
</feature>
<protein>
    <submittedName>
        <fullName evidence="2">Uncharacterized protein</fullName>
    </submittedName>
</protein>
<comment type="caution">
    <text evidence="2">The sequence shown here is derived from an EMBL/GenBank/DDBJ whole genome shotgun (WGS) entry which is preliminary data.</text>
</comment>
<organism evidence="2 3">
    <name type="scientific">Trifolium medium</name>
    <dbReference type="NCBI Taxonomy" id="97028"/>
    <lineage>
        <taxon>Eukaryota</taxon>
        <taxon>Viridiplantae</taxon>
        <taxon>Streptophyta</taxon>
        <taxon>Embryophyta</taxon>
        <taxon>Tracheophyta</taxon>
        <taxon>Spermatophyta</taxon>
        <taxon>Magnoliopsida</taxon>
        <taxon>eudicotyledons</taxon>
        <taxon>Gunneridae</taxon>
        <taxon>Pentapetalae</taxon>
        <taxon>rosids</taxon>
        <taxon>fabids</taxon>
        <taxon>Fabales</taxon>
        <taxon>Fabaceae</taxon>
        <taxon>Papilionoideae</taxon>
        <taxon>50 kb inversion clade</taxon>
        <taxon>NPAAA clade</taxon>
        <taxon>Hologalegina</taxon>
        <taxon>IRL clade</taxon>
        <taxon>Trifolieae</taxon>
        <taxon>Trifolium</taxon>
    </lineage>
</organism>
<feature type="compositionally biased region" description="Polar residues" evidence="1">
    <location>
        <begin position="30"/>
        <end position="42"/>
    </location>
</feature>
<evidence type="ECO:0000313" key="2">
    <source>
        <dbReference type="EMBL" id="MCH80100.1"/>
    </source>
</evidence>
<dbReference type="Proteomes" id="UP000265520">
    <property type="component" value="Unassembled WGS sequence"/>
</dbReference>
<sequence length="58" mass="6404">MKLRNAHLNRRADPTVQNEKIQRSGIVPGTPQTSLQSNGPKSSSEHEAQNPSTQVPRE</sequence>
<dbReference type="AlphaFoldDB" id="A0A392LYP8"/>
<reference evidence="2 3" key="1">
    <citation type="journal article" date="2018" name="Front. Plant Sci.">
        <title>Red Clover (Trifolium pratense) and Zigzag Clover (T. medium) - A Picture of Genomic Similarities and Differences.</title>
        <authorList>
            <person name="Dluhosova J."/>
            <person name="Istvanek J."/>
            <person name="Nedelnik J."/>
            <person name="Repkova J."/>
        </authorList>
    </citation>
    <scope>NUCLEOTIDE SEQUENCE [LARGE SCALE GENOMIC DNA]</scope>
    <source>
        <strain evidence="3">cv. 10/8</strain>
        <tissue evidence="2">Leaf</tissue>
    </source>
</reference>
<feature type="compositionally biased region" description="Polar residues" evidence="1">
    <location>
        <begin position="49"/>
        <end position="58"/>
    </location>
</feature>